<feature type="region of interest" description="Disordered" evidence="9">
    <location>
        <begin position="24"/>
        <end position="65"/>
    </location>
</feature>
<dbReference type="GO" id="GO:0003677">
    <property type="term" value="F:DNA binding"/>
    <property type="evidence" value="ECO:0007669"/>
    <property type="project" value="UniProtKB-KW"/>
</dbReference>
<dbReference type="GO" id="GO:0003886">
    <property type="term" value="F:DNA (cytosine-5-)-methyltransferase activity"/>
    <property type="evidence" value="ECO:0007669"/>
    <property type="project" value="UniProtKB-EC"/>
</dbReference>
<dbReference type="InterPro" id="IPR001025">
    <property type="entry name" value="BAH_dom"/>
</dbReference>
<sequence>MPFGNAPSALDVTFNSLPIAAQAPLSAPREQVSGLHADKPPPKRKQGQEDNERVARRRVEYEEEPDDAYTLKYTRPYISQDDEPPIAEGAIDFGCEVAEGKPLRKLQDFSIHGRFRNRDEILLPLTMLDIQNPPVLRASGLVSHESNVCRLCKPERVDLGVIQSYACTFDKIDLFIGFETADARYWVIPDKAANQYKPIWKRFVHCAFACLRIIVWAGANPRGQRSEFFEYLKASFKTPLGDVLDMATFEDKAFVNLLVKGLSQHKNEESLSKVPAVRELLGENIHRVRFRTRKEVPRTNLDAWYLDALNQDLIASTTLVHRISRSWIDESFIKILGKAPRQEAPKDKSRKARRELDALKALVVEAKKQPKILRYATPEDYPDEVRVGDVDVHVGNVVLVKPGPDILPIFPEPDDTVLEGKSRFDYFLVGCVRYIKSNGKIHLQVMKHGSFTVMEQLAGDRELFLLEQCEEINSKDICGKLDFKWQDDKLDVHSMQEETVDEIFAENRVEKYFCRFKYVPQDASFVTIKNAEDEAVKDQDAPNNCPACLPQRRRIDPDNDDILPSGNGFAIPGRKLVCHVGDFVLFRDATSKSIVASIGRVERTEFLRTQGTYKVHLTVLGRTAFLECLPAGQRKDERHLFLSNVTRKVLADKIIKKVHCMRYNGRDSEEREEYLALSPDHFFAQYKFHSIQPESWDDRQRIPQIDWFECESCEAEHRQWRQKLENMKPYSYQVLDLFGGIAAFASGIADGSKVSKLTHAIEISPSAAKTIQKNYPGVQVSNQDASTTLRYWKRYMKARDVARRDQPNVDEDDLDIELPEAPRQIYNYDEDIPKPPRMPSFSAQGGEDGDIQVVVAGFPCQSHSSLNMYKEESDKKSLLILTTLSYVDLLRPRFVFFENVPGFLQYQLDAYQDANGQKQLVGALEHGGLKLIIRILLEMDYQVRFGLLHAAHYGAPQKRERFFLIAARRDGYAKLPDLPQPTHHWEKHPDDEEKVSLRTMKVPLLKDVNGSWRDIYPIDYKTRGNVLHKQVSIEAAIADLPYFDYTPAICDDMDVPFGQSRQDYPPNGPQTRFQYLARQRKPGQNEAAVQVTKCYTRALEAGRVQRVKEVPLGARADYRWFGRESHIYMMNNPESANARKGYSHGAYGRLGKNEVFNTITTNIGPTAKQSWVLHPWCQRLYTVRELARAQGLPDWYTFEAFRAEDDTRSEASKVLTYHTQIGNAVPWQVAQALGYSLTDSILESIDWDAWGEL</sequence>
<dbReference type="GO" id="GO:0032259">
    <property type="term" value="P:methylation"/>
    <property type="evidence" value="ECO:0007669"/>
    <property type="project" value="UniProtKB-KW"/>
</dbReference>
<organism evidence="11 12">
    <name type="scientific">Cylindrobasidium torrendii FP15055 ss-10</name>
    <dbReference type="NCBI Taxonomy" id="1314674"/>
    <lineage>
        <taxon>Eukaryota</taxon>
        <taxon>Fungi</taxon>
        <taxon>Dikarya</taxon>
        <taxon>Basidiomycota</taxon>
        <taxon>Agaricomycotina</taxon>
        <taxon>Agaricomycetes</taxon>
        <taxon>Agaricomycetidae</taxon>
        <taxon>Agaricales</taxon>
        <taxon>Marasmiineae</taxon>
        <taxon>Physalacriaceae</taxon>
        <taxon>Cylindrobasidium</taxon>
    </lineage>
</organism>
<dbReference type="Gene3D" id="3.90.120.10">
    <property type="entry name" value="DNA Methylase, subunit A, domain 2"/>
    <property type="match status" value="1"/>
</dbReference>
<dbReference type="PANTHER" id="PTHR10629:SF52">
    <property type="entry name" value="DNA (CYTOSINE-5)-METHYLTRANSFERASE 1"/>
    <property type="match status" value="1"/>
</dbReference>
<evidence type="ECO:0000256" key="9">
    <source>
        <dbReference type="SAM" id="MobiDB-lite"/>
    </source>
</evidence>
<comment type="similarity">
    <text evidence="8">Belongs to the class I-like SAM-binding methyltransferase superfamily. C5-methyltransferase family.</text>
</comment>
<dbReference type="PROSITE" id="PS51038">
    <property type="entry name" value="BAH"/>
    <property type="match status" value="1"/>
</dbReference>
<dbReference type="InterPro" id="IPR029063">
    <property type="entry name" value="SAM-dependent_MTases_sf"/>
</dbReference>
<keyword evidence="12" id="KW-1185">Reference proteome</keyword>
<dbReference type="STRING" id="1314674.A0A0D7BQG5"/>
<dbReference type="OrthoDB" id="5376140at2759"/>
<evidence type="ECO:0000256" key="5">
    <source>
        <dbReference type="ARBA" id="ARBA00022691"/>
    </source>
</evidence>
<keyword evidence="7" id="KW-0539">Nucleus</keyword>
<evidence type="ECO:0000256" key="7">
    <source>
        <dbReference type="ARBA" id="ARBA00023242"/>
    </source>
</evidence>
<evidence type="ECO:0000256" key="2">
    <source>
        <dbReference type="ARBA" id="ARBA00011975"/>
    </source>
</evidence>
<keyword evidence="3 8" id="KW-0489">Methyltransferase</keyword>
<evidence type="ECO:0000256" key="3">
    <source>
        <dbReference type="ARBA" id="ARBA00022603"/>
    </source>
</evidence>
<reference evidence="11 12" key="1">
    <citation type="journal article" date="2015" name="Fungal Genet. Biol.">
        <title>Evolution of novel wood decay mechanisms in Agaricales revealed by the genome sequences of Fistulina hepatica and Cylindrobasidium torrendii.</title>
        <authorList>
            <person name="Floudas D."/>
            <person name="Held B.W."/>
            <person name="Riley R."/>
            <person name="Nagy L.G."/>
            <person name="Koehler G."/>
            <person name="Ransdell A.S."/>
            <person name="Younus H."/>
            <person name="Chow J."/>
            <person name="Chiniquy J."/>
            <person name="Lipzen A."/>
            <person name="Tritt A."/>
            <person name="Sun H."/>
            <person name="Haridas S."/>
            <person name="LaButti K."/>
            <person name="Ohm R.A."/>
            <person name="Kues U."/>
            <person name="Blanchette R.A."/>
            <person name="Grigoriev I.V."/>
            <person name="Minto R.E."/>
            <person name="Hibbett D.S."/>
        </authorList>
    </citation>
    <scope>NUCLEOTIDE SEQUENCE [LARGE SCALE GENOMIC DNA]</scope>
    <source>
        <strain evidence="11 12">FP15055 ss-10</strain>
    </source>
</reference>
<accession>A0A0D7BQG5</accession>
<dbReference type="Gene3D" id="2.30.30.490">
    <property type="match status" value="2"/>
</dbReference>
<dbReference type="Pfam" id="PF00145">
    <property type="entry name" value="DNA_methylase"/>
    <property type="match status" value="1"/>
</dbReference>
<dbReference type="InterPro" id="IPR001525">
    <property type="entry name" value="C5_MeTfrase"/>
</dbReference>
<evidence type="ECO:0000256" key="6">
    <source>
        <dbReference type="ARBA" id="ARBA00023125"/>
    </source>
</evidence>
<dbReference type="AlphaFoldDB" id="A0A0D7BQG5"/>
<feature type="active site" evidence="8">
    <location>
        <position position="860"/>
    </location>
</feature>
<dbReference type="GO" id="GO:0044027">
    <property type="term" value="P:negative regulation of gene expression via chromosomal CpG island methylation"/>
    <property type="evidence" value="ECO:0007669"/>
    <property type="project" value="TreeGrafter"/>
</dbReference>
<dbReference type="GO" id="GO:0003682">
    <property type="term" value="F:chromatin binding"/>
    <property type="evidence" value="ECO:0007669"/>
    <property type="project" value="InterPro"/>
</dbReference>
<gene>
    <name evidence="11" type="ORF">CYLTODRAFT_486317</name>
</gene>
<protein>
    <recommendedName>
        <fullName evidence="2">DNA (cytosine-5-)-methyltransferase</fullName>
        <ecNumber evidence="2">2.1.1.37</ecNumber>
    </recommendedName>
</protein>
<keyword evidence="5 8" id="KW-0949">S-adenosyl-L-methionine</keyword>
<evidence type="ECO:0000313" key="11">
    <source>
        <dbReference type="EMBL" id="KIY72480.1"/>
    </source>
</evidence>
<proteinExistence type="inferred from homology"/>
<evidence type="ECO:0000256" key="8">
    <source>
        <dbReference type="PROSITE-ProRule" id="PRU01016"/>
    </source>
</evidence>
<dbReference type="EMBL" id="KN880443">
    <property type="protein sequence ID" value="KIY72480.1"/>
    <property type="molecule type" value="Genomic_DNA"/>
</dbReference>
<feature type="domain" description="BAH" evidence="10">
    <location>
        <begin position="408"/>
        <end position="529"/>
    </location>
</feature>
<dbReference type="PROSITE" id="PS51679">
    <property type="entry name" value="SAM_MT_C5"/>
    <property type="match status" value="1"/>
</dbReference>
<comment type="subcellular location">
    <subcellularLocation>
        <location evidence="1">Nucleus</location>
    </subcellularLocation>
</comment>
<keyword evidence="4 8" id="KW-0808">Transferase</keyword>
<dbReference type="SUPFAM" id="SSF53335">
    <property type="entry name" value="S-adenosyl-L-methionine-dependent methyltransferases"/>
    <property type="match status" value="1"/>
</dbReference>
<dbReference type="InterPro" id="IPR043151">
    <property type="entry name" value="BAH_sf"/>
</dbReference>
<dbReference type="PANTHER" id="PTHR10629">
    <property type="entry name" value="CYTOSINE-SPECIFIC METHYLTRANSFERASE"/>
    <property type="match status" value="1"/>
</dbReference>
<name>A0A0D7BQG5_9AGAR</name>
<dbReference type="EC" id="2.1.1.37" evidence="2"/>
<dbReference type="PRINTS" id="PR00105">
    <property type="entry name" value="C5METTRFRASE"/>
</dbReference>
<dbReference type="InterPro" id="IPR050390">
    <property type="entry name" value="C5-Methyltransferase"/>
</dbReference>
<evidence type="ECO:0000259" key="10">
    <source>
        <dbReference type="PROSITE" id="PS51038"/>
    </source>
</evidence>
<keyword evidence="6" id="KW-0238">DNA-binding</keyword>
<dbReference type="Proteomes" id="UP000054007">
    <property type="component" value="Unassembled WGS sequence"/>
</dbReference>
<dbReference type="GO" id="GO:0005634">
    <property type="term" value="C:nucleus"/>
    <property type="evidence" value="ECO:0007669"/>
    <property type="project" value="UniProtKB-SubCell"/>
</dbReference>
<evidence type="ECO:0000256" key="4">
    <source>
        <dbReference type="ARBA" id="ARBA00022679"/>
    </source>
</evidence>
<dbReference type="Gene3D" id="3.40.50.150">
    <property type="entry name" value="Vaccinia Virus protein VP39"/>
    <property type="match status" value="1"/>
</dbReference>
<evidence type="ECO:0000256" key="1">
    <source>
        <dbReference type="ARBA" id="ARBA00004123"/>
    </source>
</evidence>
<evidence type="ECO:0000313" key="12">
    <source>
        <dbReference type="Proteomes" id="UP000054007"/>
    </source>
</evidence>
<feature type="compositionally biased region" description="Basic and acidic residues" evidence="9">
    <location>
        <begin position="36"/>
        <end position="60"/>
    </location>
</feature>